<protein>
    <submittedName>
        <fullName evidence="2">Uncharacterized protein</fullName>
    </submittedName>
</protein>
<proteinExistence type="predicted"/>
<feature type="compositionally biased region" description="Basic residues" evidence="1">
    <location>
        <begin position="14"/>
        <end position="24"/>
    </location>
</feature>
<accession>A0A026W854</accession>
<evidence type="ECO:0000313" key="2">
    <source>
        <dbReference type="EMBL" id="EZA51199.1"/>
    </source>
</evidence>
<dbReference type="Proteomes" id="UP000053097">
    <property type="component" value="Unassembled WGS sequence"/>
</dbReference>
<dbReference type="AlphaFoldDB" id="A0A026W854"/>
<evidence type="ECO:0000313" key="3">
    <source>
        <dbReference type="Proteomes" id="UP000053097"/>
    </source>
</evidence>
<gene>
    <name evidence="2" type="ORF">X777_09876</name>
</gene>
<feature type="compositionally biased region" description="Basic and acidic residues" evidence="1">
    <location>
        <begin position="25"/>
        <end position="36"/>
    </location>
</feature>
<feature type="region of interest" description="Disordered" evidence="1">
    <location>
        <begin position="1"/>
        <end position="56"/>
    </location>
</feature>
<sequence>MRDGRVTETDWRESRRRGVRRGSRKKDETQSHESAGKKTKRRETLGAIADNSEQRC</sequence>
<feature type="compositionally biased region" description="Basic and acidic residues" evidence="1">
    <location>
        <begin position="1"/>
        <end position="13"/>
    </location>
</feature>
<name>A0A026W854_OOCBI</name>
<evidence type="ECO:0000256" key="1">
    <source>
        <dbReference type="SAM" id="MobiDB-lite"/>
    </source>
</evidence>
<organism evidence="2 3">
    <name type="scientific">Ooceraea biroi</name>
    <name type="common">Clonal raider ant</name>
    <name type="synonym">Cerapachys biroi</name>
    <dbReference type="NCBI Taxonomy" id="2015173"/>
    <lineage>
        <taxon>Eukaryota</taxon>
        <taxon>Metazoa</taxon>
        <taxon>Ecdysozoa</taxon>
        <taxon>Arthropoda</taxon>
        <taxon>Hexapoda</taxon>
        <taxon>Insecta</taxon>
        <taxon>Pterygota</taxon>
        <taxon>Neoptera</taxon>
        <taxon>Endopterygota</taxon>
        <taxon>Hymenoptera</taxon>
        <taxon>Apocrita</taxon>
        <taxon>Aculeata</taxon>
        <taxon>Formicoidea</taxon>
        <taxon>Formicidae</taxon>
        <taxon>Dorylinae</taxon>
        <taxon>Ooceraea</taxon>
    </lineage>
</organism>
<keyword evidence="3" id="KW-1185">Reference proteome</keyword>
<reference evidence="2 3" key="1">
    <citation type="journal article" date="2014" name="Curr. Biol.">
        <title>The genome of the clonal raider ant Cerapachys biroi.</title>
        <authorList>
            <person name="Oxley P.R."/>
            <person name="Ji L."/>
            <person name="Fetter-Pruneda I."/>
            <person name="McKenzie S.K."/>
            <person name="Li C."/>
            <person name="Hu H."/>
            <person name="Zhang G."/>
            <person name="Kronauer D.J."/>
        </authorList>
    </citation>
    <scope>NUCLEOTIDE SEQUENCE [LARGE SCALE GENOMIC DNA]</scope>
</reference>
<dbReference type="EMBL" id="KK107405">
    <property type="protein sequence ID" value="EZA51199.1"/>
    <property type="molecule type" value="Genomic_DNA"/>
</dbReference>